<dbReference type="EMBL" id="CAUYUJ010020182">
    <property type="protein sequence ID" value="CAK0896403.1"/>
    <property type="molecule type" value="Genomic_DNA"/>
</dbReference>
<reference evidence="2" key="1">
    <citation type="submission" date="2023-10" db="EMBL/GenBank/DDBJ databases">
        <authorList>
            <person name="Chen Y."/>
            <person name="Shah S."/>
            <person name="Dougan E. K."/>
            <person name="Thang M."/>
            <person name="Chan C."/>
        </authorList>
    </citation>
    <scope>NUCLEOTIDE SEQUENCE [LARGE SCALE GENOMIC DNA]</scope>
</reference>
<feature type="region of interest" description="Disordered" evidence="1">
    <location>
        <begin position="421"/>
        <end position="458"/>
    </location>
</feature>
<evidence type="ECO:0000313" key="3">
    <source>
        <dbReference type="Proteomes" id="UP001189429"/>
    </source>
</evidence>
<feature type="compositionally biased region" description="Basic and acidic residues" evidence="1">
    <location>
        <begin position="96"/>
        <end position="105"/>
    </location>
</feature>
<keyword evidence="3" id="KW-1185">Reference proteome</keyword>
<sequence>AGLGELGALDSSTEALLRRHRGRLALERAAGQAAPQAGAADPWAAAPGAEEERGLLARAAQEEDDAQAVREVAWGPAVEGQQPAPREPPADAASRPAEDAGREQEERDEDPDLWSLWNVGAPGPRSGGVGAEGAAESPGMGADAGSATPPSRLREYLARPARLGRRAVDVSPAARRPQRVKDHVHRIVDCPSFTGQDHQWQEAGQDAPTSGPKGYVQYLDPLPWIDPTSIRQALRSESAVSNSQVTCSVLWGLANFFKTICLTKLRDRCKLLGFPAQIAMVFLSMDRGTKGAAHAAGRPTCAELRLQQEQREAGDCGEVSAGKDVARHDQRAEADVISATGAQMGFCWAPRDFDDWYNPAVAAWLAEDGNGERQAATPDYKYQRKGGRGEDTDLVEAVMSLRTEAEGEVPPVGILRRAVAEAREGAGGSRSDGPAPPRASRPGRGERQPHGLQNPAGRILFVTERLPLLSGRRAGRQERPRAGANADLWQRVARVAGDVEAEA</sequence>
<dbReference type="Proteomes" id="UP001189429">
    <property type="component" value="Unassembled WGS sequence"/>
</dbReference>
<evidence type="ECO:0000313" key="2">
    <source>
        <dbReference type="EMBL" id="CAK0896403.1"/>
    </source>
</evidence>
<evidence type="ECO:0000256" key="1">
    <source>
        <dbReference type="SAM" id="MobiDB-lite"/>
    </source>
</evidence>
<name>A0ABN9XA64_9DINO</name>
<comment type="caution">
    <text evidence="2">The sequence shown here is derived from an EMBL/GenBank/DDBJ whole genome shotgun (WGS) entry which is preliminary data.</text>
</comment>
<feature type="compositionally biased region" description="Low complexity" evidence="1">
    <location>
        <begin position="28"/>
        <end position="48"/>
    </location>
</feature>
<gene>
    <name evidence="2" type="ORF">PCOR1329_LOCUS74877</name>
</gene>
<organism evidence="2 3">
    <name type="scientific">Prorocentrum cordatum</name>
    <dbReference type="NCBI Taxonomy" id="2364126"/>
    <lineage>
        <taxon>Eukaryota</taxon>
        <taxon>Sar</taxon>
        <taxon>Alveolata</taxon>
        <taxon>Dinophyceae</taxon>
        <taxon>Prorocentrales</taxon>
        <taxon>Prorocentraceae</taxon>
        <taxon>Prorocentrum</taxon>
    </lineage>
</organism>
<accession>A0ABN9XA64</accession>
<proteinExistence type="predicted"/>
<feature type="region of interest" description="Disordered" evidence="1">
    <location>
        <begin position="28"/>
        <end position="150"/>
    </location>
</feature>
<feature type="non-terminal residue" evidence="2">
    <location>
        <position position="1"/>
    </location>
</feature>
<protein>
    <submittedName>
        <fullName evidence="2">Uncharacterized protein</fullName>
    </submittedName>
</protein>